<reference evidence="4" key="3">
    <citation type="submission" date="2020-12" db="UniProtKB">
        <authorList>
            <consortium name="EnsemblPlants"/>
        </authorList>
    </citation>
    <scope>IDENTIFICATION</scope>
</reference>
<dbReference type="InterPro" id="IPR016024">
    <property type="entry name" value="ARM-type_fold"/>
</dbReference>
<dbReference type="Gene3D" id="1.25.40.150">
    <property type="entry name" value="V-type ATPase, subunit H, C-terminal domain"/>
    <property type="match status" value="1"/>
</dbReference>
<dbReference type="Pfam" id="PF11698">
    <property type="entry name" value="V-ATPase_H_C"/>
    <property type="match status" value="1"/>
</dbReference>
<gene>
    <name evidence="3" type="ORF">PHYPA_002935</name>
</gene>
<name>A0A2K1L289_PHYPA</name>
<dbReference type="PROSITE" id="PS00191">
    <property type="entry name" value="CYTOCHROME_B5_1"/>
    <property type="match status" value="1"/>
</dbReference>
<evidence type="ECO:0000256" key="1">
    <source>
        <dbReference type="ARBA" id="ARBA00022448"/>
    </source>
</evidence>
<keyword evidence="5" id="KW-1185">Reference proteome</keyword>
<accession>A0A2K1L289</accession>
<dbReference type="InterPro" id="IPR018506">
    <property type="entry name" value="Cyt_B5_heme-BS"/>
</dbReference>
<dbReference type="AlphaFoldDB" id="A0A2K1L289"/>
<dbReference type="Pfam" id="PF03224">
    <property type="entry name" value="V-ATPase_H_N"/>
    <property type="match status" value="1"/>
</dbReference>
<evidence type="ECO:0000313" key="4">
    <source>
        <dbReference type="EnsemblPlants" id="Pp3c2_19490V3.1"/>
    </source>
</evidence>
<sequence length="171" mass="19673">MDILWETYLTPRLINSNGLQLLRRYDHHLENMQAALLEENGVAYIRVFVDILRDISKQETRKLCWRDGRDLGMCKIQQSLKLQGWNDEVLHICIKLLDNSRDPKTLAVTCNDIAEFIQIHPAGRGIILDLKGKERVMNHPNPQTAKQALLCVQNVLLGAKNAIYIKQSIFL</sequence>
<dbReference type="InParanoid" id="A0A2K1L289"/>
<dbReference type="Proteomes" id="UP000006727">
    <property type="component" value="Chromosome 2"/>
</dbReference>
<dbReference type="PaxDb" id="3218-PP1S336_4V6.1"/>
<dbReference type="InterPro" id="IPR004908">
    <property type="entry name" value="ATPase_V1-cplx_hsu"/>
</dbReference>
<organism evidence="3">
    <name type="scientific">Physcomitrium patens</name>
    <name type="common">Spreading-leaved earth moss</name>
    <name type="synonym">Physcomitrella patens</name>
    <dbReference type="NCBI Taxonomy" id="3218"/>
    <lineage>
        <taxon>Eukaryota</taxon>
        <taxon>Viridiplantae</taxon>
        <taxon>Streptophyta</taxon>
        <taxon>Embryophyta</taxon>
        <taxon>Bryophyta</taxon>
        <taxon>Bryophytina</taxon>
        <taxon>Bryopsida</taxon>
        <taxon>Funariidae</taxon>
        <taxon>Funariales</taxon>
        <taxon>Funariaceae</taxon>
        <taxon>Physcomitrium</taxon>
    </lineage>
</organism>
<evidence type="ECO:0000313" key="3">
    <source>
        <dbReference type="EMBL" id="PNR60142.1"/>
    </source>
</evidence>
<dbReference type="GO" id="GO:0046961">
    <property type="term" value="F:proton-transporting ATPase activity, rotational mechanism"/>
    <property type="evidence" value="ECO:0007669"/>
    <property type="project" value="InterPro"/>
</dbReference>
<dbReference type="GO" id="GO:0020037">
    <property type="term" value="F:heme binding"/>
    <property type="evidence" value="ECO:0007669"/>
    <property type="project" value="InterPro"/>
</dbReference>
<dbReference type="PANTHER" id="PTHR10698">
    <property type="entry name" value="V-TYPE PROTON ATPASE SUBUNIT H"/>
    <property type="match status" value="1"/>
</dbReference>
<dbReference type="EMBL" id="ABEU02000002">
    <property type="protein sequence ID" value="PNR60142.1"/>
    <property type="molecule type" value="Genomic_DNA"/>
</dbReference>
<dbReference type="EnsemblPlants" id="Pp3c2_19490V3.1">
    <property type="protein sequence ID" value="Pp3c2_19490V3.1"/>
    <property type="gene ID" value="Pp3c2_19490"/>
</dbReference>
<reference evidence="3 5" key="2">
    <citation type="journal article" date="2018" name="Plant J.">
        <title>The Physcomitrella patens chromosome-scale assembly reveals moss genome structure and evolution.</title>
        <authorList>
            <person name="Lang D."/>
            <person name="Ullrich K.K."/>
            <person name="Murat F."/>
            <person name="Fuchs J."/>
            <person name="Jenkins J."/>
            <person name="Haas F.B."/>
            <person name="Piednoel M."/>
            <person name="Gundlach H."/>
            <person name="Van Bel M."/>
            <person name="Meyberg R."/>
            <person name="Vives C."/>
            <person name="Morata J."/>
            <person name="Symeonidi A."/>
            <person name="Hiss M."/>
            <person name="Muchero W."/>
            <person name="Kamisugi Y."/>
            <person name="Saleh O."/>
            <person name="Blanc G."/>
            <person name="Decker E.L."/>
            <person name="van Gessel N."/>
            <person name="Grimwood J."/>
            <person name="Hayes R.D."/>
            <person name="Graham S.W."/>
            <person name="Gunter L.E."/>
            <person name="McDaniel S.F."/>
            <person name="Hoernstein S.N.W."/>
            <person name="Larsson A."/>
            <person name="Li F.W."/>
            <person name="Perroud P.F."/>
            <person name="Phillips J."/>
            <person name="Ranjan P."/>
            <person name="Rokshar D.S."/>
            <person name="Rothfels C.J."/>
            <person name="Schneider L."/>
            <person name="Shu S."/>
            <person name="Stevenson D.W."/>
            <person name="Thummler F."/>
            <person name="Tillich M."/>
            <person name="Villarreal Aguilar J.C."/>
            <person name="Widiez T."/>
            <person name="Wong G.K."/>
            <person name="Wymore A."/>
            <person name="Zhang Y."/>
            <person name="Zimmer A.D."/>
            <person name="Quatrano R.S."/>
            <person name="Mayer K.F.X."/>
            <person name="Goodstein D."/>
            <person name="Casacuberta J.M."/>
            <person name="Vandepoele K."/>
            <person name="Reski R."/>
            <person name="Cuming A.C."/>
            <person name="Tuskan G.A."/>
            <person name="Maumus F."/>
            <person name="Salse J."/>
            <person name="Schmutz J."/>
            <person name="Rensing S.A."/>
        </authorList>
    </citation>
    <scope>NUCLEOTIDE SEQUENCE [LARGE SCALE GENOMIC DNA]</scope>
    <source>
        <strain evidence="4 5">cv. Gransden 2004</strain>
    </source>
</reference>
<reference evidence="3 5" key="1">
    <citation type="journal article" date="2008" name="Science">
        <title>The Physcomitrella genome reveals evolutionary insights into the conquest of land by plants.</title>
        <authorList>
            <person name="Rensing S."/>
            <person name="Lang D."/>
            <person name="Zimmer A."/>
            <person name="Terry A."/>
            <person name="Salamov A."/>
            <person name="Shapiro H."/>
            <person name="Nishiyama T."/>
            <person name="Perroud P.-F."/>
            <person name="Lindquist E."/>
            <person name="Kamisugi Y."/>
            <person name="Tanahashi T."/>
            <person name="Sakakibara K."/>
            <person name="Fujita T."/>
            <person name="Oishi K."/>
            <person name="Shin-I T."/>
            <person name="Kuroki Y."/>
            <person name="Toyoda A."/>
            <person name="Suzuki Y."/>
            <person name="Hashimoto A."/>
            <person name="Yamaguchi K."/>
            <person name="Sugano A."/>
            <person name="Kohara Y."/>
            <person name="Fujiyama A."/>
            <person name="Anterola A."/>
            <person name="Aoki S."/>
            <person name="Ashton N."/>
            <person name="Barbazuk W.B."/>
            <person name="Barker E."/>
            <person name="Bennetzen J."/>
            <person name="Bezanilla M."/>
            <person name="Blankenship R."/>
            <person name="Cho S.H."/>
            <person name="Dutcher S."/>
            <person name="Estelle M."/>
            <person name="Fawcett J.A."/>
            <person name="Gundlach H."/>
            <person name="Hanada K."/>
            <person name="Heyl A."/>
            <person name="Hicks K.A."/>
            <person name="Hugh J."/>
            <person name="Lohr M."/>
            <person name="Mayer K."/>
            <person name="Melkozernov A."/>
            <person name="Murata T."/>
            <person name="Nelson D."/>
            <person name="Pils B."/>
            <person name="Prigge M."/>
            <person name="Reiss B."/>
            <person name="Renner T."/>
            <person name="Rombauts S."/>
            <person name="Rushton P."/>
            <person name="Sanderfoot A."/>
            <person name="Schween G."/>
            <person name="Shiu S.-H."/>
            <person name="Stueber K."/>
            <person name="Theodoulou F.L."/>
            <person name="Tu H."/>
            <person name="Van de Peer Y."/>
            <person name="Verrier P.J."/>
            <person name="Waters E."/>
            <person name="Wood A."/>
            <person name="Yang L."/>
            <person name="Cove D."/>
            <person name="Cuming A."/>
            <person name="Hasebe M."/>
            <person name="Lucas S."/>
            <person name="Mishler D.B."/>
            <person name="Reski R."/>
            <person name="Grigoriev I."/>
            <person name="Quatrano R.S."/>
            <person name="Boore J.L."/>
        </authorList>
    </citation>
    <scope>NUCLEOTIDE SEQUENCE [LARGE SCALE GENOMIC DNA]</scope>
    <source>
        <strain evidence="4 5">cv. Gransden 2004</strain>
    </source>
</reference>
<dbReference type="GO" id="GO:0000221">
    <property type="term" value="C:vacuolar proton-transporting V-type ATPase, V1 domain"/>
    <property type="evidence" value="ECO:0007669"/>
    <property type="project" value="InterPro"/>
</dbReference>
<dbReference type="PANTHER" id="PTHR10698:SF0">
    <property type="entry name" value="V-TYPE PROTON ATPASE SUBUNIT H"/>
    <property type="match status" value="1"/>
</dbReference>
<dbReference type="Gramene" id="Pp3c2_19490V3.1">
    <property type="protein sequence ID" value="Pp3c2_19490V3.1"/>
    <property type="gene ID" value="Pp3c2_19490"/>
</dbReference>
<evidence type="ECO:0000259" key="2">
    <source>
        <dbReference type="Pfam" id="PF11698"/>
    </source>
</evidence>
<dbReference type="InterPro" id="IPR011987">
    <property type="entry name" value="ATPase_V1-cplx_hsu_C"/>
</dbReference>
<dbReference type="STRING" id="3218.A0A2K1L289"/>
<dbReference type="InterPro" id="IPR038497">
    <property type="entry name" value="ATPase_V1-cplx_hsu_C_sf"/>
</dbReference>
<protein>
    <recommendedName>
        <fullName evidence="2">ATPase V1 complex subunit H C-terminal domain-containing protein</fullName>
    </recommendedName>
</protein>
<feature type="domain" description="ATPase V1 complex subunit H C-terminal" evidence="2">
    <location>
        <begin position="80"/>
        <end position="157"/>
    </location>
</feature>
<proteinExistence type="predicted"/>
<keyword evidence="1" id="KW-0813">Transport</keyword>
<dbReference type="SUPFAM" id="SSF48371">
    <property type="entry name" value="ARM repeat"/>
    <property type="match status" value="1"/>
</dbReference>
<evidence type="ECO:0000313" key="5">
    <source>
        <dbReference type="Proteomes" id="UP000006727"/>
    </source>
</evidence>